<comment type="caution">
    <text evidence="1">The sequence shown here is derived from an EMBL/GenBank/DDBJ whole genome shotgun (WGS) entry which is preliminary data.</text>
</comment>
<dbReference type="OrthoDB" id="4498333at2759"/>
<sequence length="371" mass="42786">RLTNSHEPTLHVAENNMSVVSSHTTNPTSEWNDFGISMVNKAEWKDFLDFMEFQAKEYPYPTHLYRAHVHGHPFPRWIDECVGEYCDSFASDFHSWVESDARSEIYVTMCDPLEYFTIDGLFSELGQHLNKTQICLQRQQSGEEPLYTRLVSLSGHFNWTTQKICKLGEKTGADQVPGLALFESSVIKTSGVQIWRVKDMLAFFDDSRLKDSLTISSQLRRWAMNADEYVCWEFIPRDALVAFVSVSDLTQQLDNNGKAFLRKEFVSADNLANMRLRGCERISLEEYTERASRFLLRIFSNISSWDDMKRLDINTIANWVLSPFEWGYELIGFSEDLEDLEGYIVSFIQTEFRKRGFPSNGEGLMLVKAGG</sequence>
<protein>
    <submittedName>
        <fullName evidence="1">Uncharacterized protein</fullName>
    </submittedName>
</protein>
<reference evidence="1" key="1">
    <citation type="journal article" date="2021" name="Nat. Commun.">
        <title>Genetic determinants of endophytism in the Arabidopsis root mycobiome.</title>
        <authorList>
            <person name="Mesny F."/>
            <person name="Miyauchi S."/>
            <person name="Thiergart T."/>
            <person name="Pickel B."/>
            <person name="Atanasova L."/>
            <person name="Karlsson M."/>
            <person name="Huettel B."/>
            <person name="Barry K.W."/>
            <person name="Haridas S."/>
            <person name="Chen C."/>
            <person name="Bauer D."/>
            <person name="Andreopoulos W."/>
            <person name="Pangilinan J."/>
            <person name="LaButti K."/>
            <person name="Riley R."/>
            <person name="Lipzen A."/>
            <person name="Clum A."/>
            <person name="Drula E."/>
            <person name="Henrissat B."/>
            <person name="Kohler A."/>
            <person name="Grigoriev I.V."/>
            <person name="Martin F.M."/>
            <person name="Hacquard S."/>
        </authorList>
    </citation>
    <scope>NUCLEOTIDE SEQUENCE</scope>
    <source>
        <strain evidence="1">FSSC 5 MPI-SDFR-AT-0091</strain>
    </source>
</reference>
<dbReference type="Proteomes" id="UP000736672">
    <property type="component" value="Unassembled WGS sequence"/>
</dbReference>
<gene>
    <name evidence="1" type="ORF">B0J15DRAFT_409207</name>
</gene>
<evidence type="ECO:0000313" key="2">
    <source>
        <dbReference type="Proteomes" id="UP000736672"/>
    </source>
</evidence>
<dbReference type="AlphaFoldDB" id="A0A9P9G755"/>
<evidence type="ECO:0000313" key="1">
    <source>
        <dbReference type="EMBL" id="KAH7232509.1"/>
    </source>
</evidence>
<accession>A0A9P9G755</accession>
<keyword evidence="2" id="KW-1185">Reference proteome</keyword>
<name>A0A9P9G755_FUSSL</name>
<dbReference type="EMBL" id="JAGTJS010000029">
    <property type="protein sequence ID" value="KAH7232509.1"/>
    <property type="molecule type" value="Genomic_DNA"/>
</dbReference>
<proteinExistence type="predicted"/>
<organism evidence="1 2">
    <name type="scientific">Fusarium solani</name>
    <name type="common">Filamentous fungus</name>
    <dbReference type="NCBI Taxonomy" id="169388"/>
    <lineage>
        <taxon>Eukaryota</taxon>
        <taxon>Fungi</taxon>
        <taxon>Dikarya</taxon>
        <taxon>Ascomycota</taxon>
        <taxon>Pezizomycotina</taxon>
        <taxon>Sordariomycetes</taxon>
        <taxon>Hypocreomycetidae</taxon>
        <taxon>Hypocreales</taxon>
        <taxon>Nectriaceae</taxon>
        <taxon>Fusarium</taxon>
        <taxon>Fusarium solani species complex</taxon>
    </lineage>
</organism>
<feature type="non-terminal residue" evidence="1">
    <location>
        <position position="371"/>
    </location>
</feature>